<comment type="caution">
    <text evidence="2">The sequence shown here is derived from an EMBL/GenBank/DDBJ whole genome shotgun (WGS) entry which is preliminary data.</text>
</comment>
<dbReference type="Proteomes" id="UP000298061">
    <property type="component" value="Unassembled WGS sequence"/>
</dbReference>
<sequence length="64" mass="7738">MSINEFKKQLEAEHKAEEEAEQIKQLRYNREYEEAEEHTNKEAEVLELKLKVKIKMQAYVVLKM</sequence>
<evidence type="ECO:0000313" key="2">
    <source>
        <dbReference type="EMBL" id="TFY78437.1"/>
    </source>
</evidence>
<feature type="coiled-coil region" evidence="1">
    <location>
        <begin position="3"/>
        <end position="49"/>
    </location>
</feature>
<dbReference type="AlphaFoldDB" id="A0A4Y9ZWJ3"/>
<accession>A0A4Y9ZWJ3</accession>
<name>A0A4Y9ZWJ3_9AGAM</name>
<reference evidence="2 3" key="1">
    <citation type="submission" date="2019-02" db="EMBL/GenBank/DDBJ databases">
        <title>Genome sequencing of the rare red list fungi Hericium alpestre (H. flagellum).</title>
        <authorList>
            <person name="Buettner E."/>
            <person name="Kellner H."/>
        </authorList>
    </citation>
    <scope>NUCLEOTIDE SEQUENCE [LARGE SCALE GENOMIC DNA]</scope>
    <source>
        <strain evidence="2 3">DSM 108284</strain>
    </source>
</reference>
<protein>
    <submittedName>
        <fullName evidence="2">Uncharacterized protein</fullName>
    </submittedName>
</protein>
<evidence type="ECO:0000313" key="3">
    <source>
        <dbReference type="Proteomes" id="UP000298061"/>
    </source>
</evidence>
<proteinExistence type="predicted"/>
<keyword evidence="3" id="KW-1185">Reference proteome</keyword>
<keyword evidence="1" id="KW-0175">Coiled coil</keyword>
<organism evidence="2 3">
    <name type="scientific">Hericium alpestre</name>
    <dbReference type="NCBI Taxonomy" id="135208"/>
    <lineage>
        <taxon>Eukaryota</taxon>
        <taxon>Fungi</taxon>
        <taxon>Dikarya</taxon>
        <taxon>Basidiomycota</taxon>
        <taxon>Agaricomycotina</taxon>
        <taxon>Agaricomycetes</taxon>
        <taxon>Russulales</taxon>
        <taxon>Hericiaceae</taxon>
        <taxon>Hericium</taxon>
    </lineage>
</organism>
<evidence type="ECO:0000256" key="1">
    <source>
        <dbReference type="SAM" id="Coils"/>
    </source>
</evidence>
<dbReference type="EMBL" id="SFCI01000682">
    <property type="protein sequence ID" value="TFY78437.1"/>
    <property type="molecule type" value="Genomic_DNA"/>
</dbReference>
<gene>
    <name evidence="2" type="ORF">EWM64_g5580</name>
</gene>